<dbReference type="EMBL" id="JANJQO010000208">
    <property type="protein sequence ID" value="KAJ2980306.1"/>
    <property type="molecule type" value="Genomic_DNA"/>
</dbReference>
<accession>A0ACC1NP67</accession>
<protein>
    <submittedName>
        <fullName evidence="1">Uncharacterized protein</fullName>
    </submittedName>
</protein>
<evidence type="ECO:0000313" key="2">
    <source>
        <dbReference type="Proteomes" id="UP001143910"/>
    </source>
</evidence>
<dbReference type="Proteomes" id="UP001143910">
    <property type="component" value="Unassembled WGS sequence"/>
</dbReference>
<organism evidence="1 2">
    <name type="scientific">Zarea fungicola</name>
    <dbReference type="NCBI Taxonomy" id="93591"/>
    <lineage>
        <taxon>Eukaryota</taxon>
        <taxon>Fungi</taxon>
        <taxon>Dikarya</taxon>
        <taxon>Ascomycota</taxon>
        <taxon>Pezizomycotina</taxon>
        <taxon>Sordariomycetes</taxon>
        <taxon>Hypocreomycetidae</taxon>
        <taxon>Hypocreales</taxon>
        <taxon>Cordycipitaceae</taxon>
        <taxon>Zarea</taxon>
    </lineage>
</organism>
<gene>
    <name evidence="1" type="ORF">NQ176_g2712</name>
</gene>
<evidence type="ECO:0000313" key="1">
    <source>
        <dbReference type="EMBL" id="KAJ2980306.1"/>
    </source>
</evidence>
<name>A0ACC1NP67_9HYPO</name>
<comment type="caution">
    <text evidence="1">The sequence shown here is derived from an EMBL/GenBank/DDBJ whole genome shotgun (WGS) entry which is preliminary data.</text>
</comment>
<keyword evidence="2" id="KW-1185">Reference proteome</keyword>
<proteinExistence type="predicted"/>
<reference evidence="1" key="1">
    <citation type="submission" date="2022-08" db="EMBL/GenBank/DDBJ databases">
        <title>Genome Sequence of Lecanicillium fungicola.</title>
        <authorList>
            <person name="Buettner E."/>
        </authorList>
    </citation>
    <scope>NUCLEOTIDE SEQUENCE</scope>
    <source>
        <strain evidence="1">Babe33</strain>
    </source>
</reference>
<sequence>MPISYEDFKWREVQPGTWRRGVDEAESFYHHLMRCYEGSGRKYFAITGHITLTIEETGEGGLNDVASRMDAALRSAWLQLRLDCPTVASQIIYDTAAKSLNKQYKVLGTSESHEAWLQQTFQRVSNGQTGVEWCNSDPPAPDLATLFVIVPPSENGTSGVRRDVVLRAPHDIIDGMGTLHLLNSLVVNAAAAYANPSAINVGGGEEPIHSVESDVEAAKNCIGTLS</sequence>